<name>A0A2I0KAI9_PUNGR</name>
<dbReference type="PANTHER" id="PTHR18937">
    <property type="entry name" value="STRUCTURAL MAINTENANCE OF CHROMOSOMES SMC FAMILY MEMBER"/>
    <property type="match status" value="1"/>
</dbReference>
<dbReference type="GO" id="GO:0008278">
    <property type="term" value="C:cohesin complex"/>
    <property type="evidence" value="ECO:0007669"/>
    <property type="project" value="TreeGrafter"/>
</dbReference>
<keyword evidence="3" id="KW-0539">Nucleus</keyword>
<evidence type="ECO:0000256" key="2">
    <source>
        <dbReference type="ARBA" id="ARBA00022776"/>
    </source>
</evidence>
<sequence>MEAFNHISGNTDKIYKQLTKSNTHPLGGTAYLNLENEDYPFLHGIKYTAMPPTKHFRDMEQLGVVRRRLLPSHYSSPSIVIGHPRSLYWTKSMLRWTIRMLQKWLSSYARNHVREIALPGTDWGSGFQSIVISLKDRSYDKAYPLVGVYRDSERT</sequence>
<dbReference type="EMBL" id="PGOL01000795">
    <property type="protein sequence ID" value="PKI64766.1"/>
    <property type="molecule type" value="Genomic_DNA"/>
</dbReference>
<dbReference type="Gene3D" id="3.40.50.300">
    <property type="entry name" value="P-loop containing nucleotide triphosphate hydrolases"/>
    <property type="match status" value="1"/>
</dbReference>
<dbReference type="Proteomes" id="UP000233551">
    <property type="component" value="Unassembled WGS sequence"/>
</dbReference>
<evidence type="ECO:0000256" key="3">
    <source>
        <dbReference type="ARBA" id="ARBA00023242"/>
    </source>
</evidence>
<dbReference type="STRING" id="22663.A0A2I0KAI9"/>
<keyword evidence="2" id="KW-0498">Mitosis</keyword>
<comment type="caution">
    <text evidence="5">The sequence shown here is derived from an EMBL/GenBank/DDBJ whole genome shotgun (WGS) entry which is preliminary data.</text>
</comment>
<dbReference type="GO" id="GO:0005634">
    <property type="term" value="C:nucleus"/>
    <property type="evidence" value="ECO:0007669"/>
    <property type="project" value="TreeGrafter"/>
</dbReference>
<dbReference type="InterPro" id="IPR027417">
    <property type="entry name" value="P-loop_NTPase"/>
</dbReference>
<reference evidence="5 6" key="1">
    <citation type="submission" date="2017-11" db="EMBL/GenBank/DDBJ databases">
        <title>De-novo sequencing of pomegranate (Punica granatum L.) genome.</title>
        <authorList>
            <person name="Akparov Z."/>
            <person name="Amiraslanov A."/>
            <person name="Hajiyeva S."/>
            <person name="Abbasov M."/>
            <person name="Kaur K."/>
            <person name="Hamwieh A."/>
            <person name="Solovyev V."/>
            <person name="Salamov A."/>
            <person name="Braich B."/>
            <person name="Kosarev P."/>
            <person name="Mahmoud A."/>
            <person name="Hajiyev E."/>
            <person name="Babayeva S."/>
            <person name="Izzatullayeva V."/>
            <person name="Mammadov A."/>
            <person name="Mammadov A."/>
            <person name="Sharifova S."/>
            <person name="Ojaghi J."/>
            <person name="Eynullazada K."/>
            <person name="Bayramov B."/>
            <person name="Abdulazimova A."/>
            <person name="Shahmuradov I."/>
        </authorList>
    </citation>
    <scope>NUCLEOTIDE SEQUENCE [LARGE SCALE GENOMIC DNA]</scope>
    <source>
        <strain evidence="6">cv. AG2017</strain>
        <tissue evidence="5">Leaf</tissue>
    </source>
</reference>
<protein>
    <submittedName>
        <fullName evidence="5">Uncharacterized protein</fullName>
    </submittedName>
</protein>
<evidence type="ECO:0000313" key="6">
    <source>
        <dbReference type="Proteomes" id="UP000233551"/>
    </source>
</evidence>
<organism evidence="5 6">
    <name type="scientific">Punica granatum</name>
    <name type="common">Pomegranate</name>
    <dbReference type="NCBI Taxonomy" id="22663"/>
    <lineage>
        <taxon>Eukaryota</taxon>
        <taxon>Viridiplantae</taxon>
        <taxon>Streptophyta</taxon>
        <taxon>Embryophyta</taxon>
        <taxon>Tracheophyta</taxon>
        <taxon>Spermatophyta</taxon>
        <taxon>Magnoliopsida</taxon>
        <taxon>eudicotyledons</taxon>
        <taxon>Gunneridae</taxon>
        <taxon>Pentapetalae</taxon>
        <taxon>rosids</taxon>
        <taxon>malvids</taxon>
        <taxon>Myrtales</taxon>
        <taxon>Lythraceae</taxon>
        <taxon>Punica</taxon>
    </lineage>
</organism>
<evidence type="ECO:0000313" key="5">
    <source>
        <dbReference type="EMBL" id="PKI64766.1"/>
    </source>
</evidence>
<keyword evidence="1" id="KW-0132">Cell division</keyword>
<proteinExistence type="predicted"/>
<accession>A0A2I0KAI9</accession>
<gene>
    <name evidence="5" type="ORF">CRG98_014835</name>
</gene>
<dbReference type="GO" id="GO:0051301">
    <property type="term" value="P:cell division"/>
    <property type="evidence" value="ECO:0007669"/>
    <property type="project" value="UniProtKB-KW"/>
</dbReference>
<dbReference type="GO" id="GO:0003677">
    <property type="term" value="F:DNA binding"/>
    <property type="evidence" value="ECO:0007669"/>
    <property type="project" value="TreeGrafter"/>
</dbReference>
<dbReference type="AlphaFoldDB" id="A0A2I0KAI9"/>
<evidence type="ECO:0000256" key="1">
    <source>
        <dbReference type="ARBA" id="ARBA00022618"/>
    </source>
</evidence>
<evidence type="ECO:0000256" key="4">
    <source>
        <dbReference type="ARBA" id="ARBA00023306"/>
    </source>
</evidence>
<keyword evidence="4" id="KW-0131">Cell cycle</keyword>
<dbReference type="PANTHER" id="PTHR18937:SF12">
    <property type="entry name" value="STRUCTURAL MAINTENANCE OF CHROMOSOMES PROTEIN"/>
    <property type="match status" value="1"/>
</dbReference>
<keyword evidence="6" id="KW-1185">Reference proteome</keyword>
<dbReference type="GO" id="GO:0007062">
    <property type="term" value="P:sister chromatid cohesion"/>
    <property type="evidence" value="ECO:0007669"/>
    <property type="project" value="TreeGrafter"/>
</dbReference>